<comment type="caution">
    <text evidence="1">The sequence shown here is derived from an EMBL/GenBank/DDBJ whole genome shotgun (WGS) entry which is preliminary data.</text>
</comment>
<organism evidence="1 2">
    <name type="scientific">Spiromyces aspiralis</name>
    <dbReference type="NCBI Taxonomy" id="68401"/>
    <lineage>
        <taxon>Eukaryota</taxon>
        <taxon>Fungi</taxon>
        <taxon>Fungi incertae sedis</taxon>
        <taxon>Zoopagomycota</taxon>
        <taxon>Kickxellomycotina</taxon>
        <taxon>Kickxellomycetes</taxon>
        <taxon>Kickxellales</taxon>
        <taxon>Kickxellaceae</taxon>
        <taxon>Spiromyces</taxon>
    </lineage>
</organism>
<dbReference type="EMBL" id="JAMZIH010002740">
    <property type="protein sequence ID" value="KAJ1677253.1"/>
    <property type="molecule type" value="Genomic_DNA"/>
</dbReference>
<keyword evidence="2" id="KW-1185">Reference proteome</keyword>
<feature type="non-terminal residue" evidence="1">
    <location>
        <position position="87"/>
    </location>
</feature>
<protein>
    <submittedName>
        <fullName evidence="1">Uncharacterized protein</fullName>
    </submittedName>
</protein>
<sequence length="87" mass="9730">MTVGTSSGESGHRPRPIELIEKEVERLSSELNQLKLELKMRKRLEQAFRSAEWPTDLQTQPGHAATDKHASTISDGEHRLSSSIPPL</sequence>
<evidence type="ECO:0000313" key="2">
    <source>
        <dbReference type="Proteomes" id="UP001145114"/>
    </source>
</evidence>
<proteinExistence type="predicted"/>
<evidence type="ECO:0000313" key="1">
    <source>
        <dbReference type="EMBL" id="KAJ1677253.1"/>
    </source>
</evidence>
<accession>A0ACC1HNB8</accession>
<dbReference type="Proteomes" id="UP001145114">
    <property type="component" value="Unassembled WGS sequence"/>
</dbReference>
<name>A0ACC1HNB8_9FUNG</name>
<gene>
    <name evidence="1" type="ORF">EV182_006553</name>
</gene>
<reference evidence="1" key="1">
    <citation type="submission" date="2022-06" db="EMBL/GenBank/DDBJ databases">
        <title>Phylogenomic reconstructions and comparative analyses of Kickxellomycotina fungi.</title>
        <authorList>
            <person name="Reynolds N.K."/>
            <person name="Stajich J.E."/>
            <person name="Barry K."/>
            <person name="Grigoriev I.V."/>
            <person name="Crous P."/>
            <person name="Smith M.E."/>
        </authorList>
    </citation>
    <scope>NUCLEOTIDE SEQUENCE</scope>
    <source>
        <strain evidence="1">RSA 2271</strain>
    </source>
</reference>